<dbReference type="InterPro" id="IPR029045">
    <property type="entry name" value="ClpP/crotonase-like_dom_sf"/>
</dbReference>
<name>A0AAJ0FIN5_9PEZI</name>
<dbReference type="InterPro" id="IPR001753">
    <property type="entry name" value="Enoyl-CoA_hydra/iso"/>
</dbReference>
<reference evidence="4" key="1">
    <citation type="submission" date="2023-06" db="EMBL/GenBank/DDBJ databases">
        <title>Genome-scale phylogeny and comparative genomics of the fungal order Sordariales.</title>
        <authorList>
            <consortium name="Lawrence Berkeley National Laboratory"/>
            <person name="Hensen N."/>
            <person name="Bonometti L."/>
            <person name="Westerberg I."/>
            <person name="Brannstrom I.O."/>
            <person name="Guillou S."/>
            <person name="Cros-Aarteil S."/>
            <person name="Calhoun S."/>
            <person name="Haridas S."/>
            <person name="Kuo A."/>
            <person name="Mondo S."/>
            <person name="Pangilinan J."/>
            <person name="Riley R."/>
            <person name="Labutti K."/>
            <person name="Andreopoulos B."/>
            <person name="Lipzen A."/>
            <person name="Chen C."/>
            <person name="Yanf M."/>
            <person name="Daum C."/>
            <person name="Ng V."/>
            <person name="Clum A."/>
            <person name="Steindorff A."/>
            <person name="Ohm R."/>
            <person name="Martin F."/>
            <person name="Silar P."/>
            <person name="Natvig D."/>
            <person name="Lalanne C."/>
            <person name="Gautier V."/>
            <person name="Ament-Velasquez S.L."/>
            <person name="Kruys A."/>
            <person name="Hutchinson M.I."/>
            <person name="Powell A.J."/>
            <person name="Barry K."/>
            <person name="Miller A.N."/>
            <person name="Grigoriev I.V."/>
            <person name="Debuchy R."/>
            <person name="Gladieux P."/>
            <person name="Thoren M.H."/>
            <person name="Johannesson H."/>
        </authorList>
    </citation>
    <scope>NUCLEOTIDE SEQUENCE</scope>
    <source>
        <strain evidence="4">8032-3</strain>
    </source>
</reference>
<dbReference type="PROSITE" id="PS00166">
    <property type="entry name" value="ENOYL_COA_HYDRATASE"/>
    <property type="match status" value="1"/>
</dbReference>
<comment type="similarity">
    <text evidence="1 3">Belongs to the enoyl-CoA hydratase/isomerase family.</text>
</comment>
<dbReference type="Gene3D" id="1.10.12.10">
    <property type="entry name" value="Lyase 2-enoyl-coa Hydratase, Chain A, domain 2"/>
    <property type="match status" value="1"/>
</dbReference>
<accession>A0AAJ0FIN5</accession>
<dbReference type="FunFam" id="1.10.12.10:FF:000001">
    <property type="entry name" value="Probable enoyl-CoA hydratase, mitochondrial"/>
    <property type="match status" value="1"/>
</dbReference>
<evidence type="ECO:0000313" key="5">
    <source>
        <dbReference type="Proteomes" id="UP001244011"/>
    </source>
</evidence>
<sequence length="264" mass="28448">MSHSSTAEGIEPCLVVVSAPTPKVRVLAFNRPEKRNALSQHLIQQFLDELLKASSEPEVRVIVVTGNETAFSAGADIKEIARMDGEGARRCRYLENLCHGMRSIKVPVIAAVEGMALGGGFEVALMCDMIFSSATAKFGFPEVNIGLIPGAGGTQRLTNAVGKFRAMKMILLGDHIRGDEASAFGLVASLSEPGTVLSHAIEVAARLSEQSSSAIALAKETISRADDLGRDDEFERSMYYFAFGTKDKVEGVSAFLEKRPPQWQ</sequence>
<dbReference type="GO" id="GO:0016836">
    <property type="term" value="F:hydro-lyase activity"/>
    <property type="evidence" value="ECO:0007669"/>
    <property type="project" value="UniProtKB-ARBA"/>
</dbReference>
<dbReference type="RefSeq" id="XP_060279712.1">
    <property type="nucleotide sequence ID" value="XM_060429003.1"/>
</dbReference>
<gene>
    <name evidence="4" type="ORF">QBC33DRAFT_549854</name>
</gene>
<dbReference type="CDD" id="cd06558">
    <property type="entry name" value="crotonase-like"/>
    <property type="match status" value="1"/>
</dbReference>
<evidence type="ECO:0000256" key="2">
    <source>
        <dbReference type="ARBA" id="ARBA00023239"/>
    </source>
</evidence>
<proteinExistence type="inferred from homology"/>
<evidence type="ECO:0000256" key="3">
    <source>
        <dbReference type="RuleBase" id="RU003707"/>
    </source>
</evidence>
<keyword evidence="2" id="KW-0456">Lyase</keyword>
<dbReference type="GO" id="GO:0005739">
    <property type="term" value="C:mitochondrion"/>
    <property type="evidence" value="ECO:0007669"/>
    <property type="project" value="TreeGrafter"/>
</dbReference>
<dbReference type="PANTHER" id="PTHR11941:SF166">
    <property type="entry name" value="ENOYL-COA HYDRATASE_ISOMERASE FAMILY PROTEIN (AFU_ORTHOLOGUE AFUA_8G01210)"/>
    <property type="match status" value="1"/>
</dbReference>
<protein>
    <submittedName>
        <fullName evidence="4">ClpP/crotonase-like domain-containing protein</fullName>
    </submittedName>
</protein>
<dbReference type="InterPro" id="IPR014748">
    <property type="entry name" value="Enoyl-CoA_hydra_C"/>
</dbReference>
<comment type="caution">
    <text evidence="4">The sequence shown here is derived from an EMBL/GenBank/DDBJ whole genome shotgun (WGS) entry which is preliminary data.</text>
</comment>
<keyword evidence="5" id="KW-1185">Reference proteome</keyword>
<dbReference type="Proteomes" id="UP001244011">
    <property type="component" value="Unassembled WGS sequence"/>
</dbReference>
<evidence type="ECO:0000256" key="1">
    <source>
        <dbReference type="ARBA" id="ARBA00005254"/>
    </source>
</evidence>
<organism evidence="4 5">
    <name type="scientific">Phialemonium atrogriseum</name>
    <dbReference type="NCBI Taxonomy" id="1093897"/>
    <lineage>
        <taxon>Eukaryota</taxon>
        <taxon>Fungi</taxon>
        <taxon>Dikarya</taxon>
        <taxon>Ascomycota</taxon>
        <taxon>Pezizomycotina</taxon>
        <taxon>Sordariomycetes</taxon>
        <taxon>Sordariomycetidae</taxon>
        <taxon>Cephalothecales</taxon>
        <taxon>Cephalothecaceae</taxon>
        <taxon>Phialemonium</taxon>
    </lineage>
</organism>
<evidence type="ECO:0000313" key="4">
    <source>
        <dbReference type="EMBL" id="KAK1763499.1"/>
    </source>
</evidence>
<dbReference type="Gene3D" id="3.90.226.10">
    <property type="entry name" value="2-enoyl-CoA Hydratase, Chain A, domain 1"/>
    <property type="match status" value="1"/>
</dbReference>
<dbReference type="InterPro" id="IPR018376">
    <property type="entry name" value="Enoyl-CoA_hyd/isom_CS"/>
</dbReference>
<dbReference type="GO" id="GO:0006635">
    <property type="term" value="P:fatty acid beta-oxidation"/>
    <property type="evidence" value="ECO:0007669"/>
    <property type="project" value="TreeGrafter"/>
</dbReference>
<dbReference type="GeneID" id="85312190"/>
<dbReference type="FunFam" id="3.90.226.10:FF:000009">
    <property type="entry name" value="Carnitinyl-CoA dehydratase"/>
    <property type="match status" value="1"/>
</dbReference>
<dbReference type="SUPFAM" id="SSF52096">
    <property type="entry name" value="ClpP/crotonase"/>
    <property type="match status" value="1"/>
</dbReference>
<dbReference type="PANTHER" id="PTHR11941">
    <property type="entry name" value="ENOYL-COA HYDRATASE-RELATED"/>
    <property type="match status" value="1"/>
</dbReference>
<dbReference type="Pfam" id="PF00378">
    <property type="entry name" value="ECH_1"/>
    <property type="match status" value="1"/>
</dbReference>
<dbReference type="EMBL" id="MU839027">
    <property type="protein sequence ID" value="KAK1763499.1"/>
    <property type="molecule type" value="Genomic_DNA"/>
</dbReference>
<dbReference type="AlphaFoldDB" id="A0AAJ0FIN5"/>